<proteinExistence type="predicted"/>
<dbReference type="InterPro" id="IPR041698">
    <property type="entry name" value="Methyltransf_25"/>
</dbReference>
<dbReference type="InterPro" id="IPR029063">
    <property type="entry name" value="SAM-dependent_MTases_sf"/>
</dbReference>
<dbReference type="GO" id="GO:0032259">
    <property type="term" value="P:methylation"/>
    <property type="evidence" value="ECO:0007669"/>
    <property type="project" value="UniProtKB-KW"/>
</dbReference>
<dbReference type="InterPro" id="IPR052939">
    <property type="entry name" value="23S_rRNA_MeTrnsfrase_RlmA"/>
</dbReference>
<comment type="caution">
    <text evidence="2">The sequence shown here is derived from an EMBL/GenBank/DDBJ whole genome shotgun (WGS) entry which is preliminary data.</text>
</comment>
<sequence length="249" mass="27584">MKETDYKRLYDQVGAINGWDFSKVKCLSEGVAWDYGSEVTRVCTGTEALLDIGTGGGEQLLKIAGFVLQAVGIDNSAAMIETARSNGRKANQPDVAFLEMDAEALDFPDRSFQIVICRQAPFEAKEVARVLADDGVFITQQVGGRDKINLIEAFGRGQSSGASIDCLQDQYITELNDAGFTDIRSSSYDATEYYRSAEDLIFLLKHAPIIPDFGQAESDFEVLRQFIEDNRTEQGIRTNAHRFLIVARK</sequence>
<evidence type="ECO:0000313" key="3">
    <source>
        <dbReference type="Proteomes" id="UP000639396"/>
    </source>
</evidence>
<feature type="domain" description="Methyltransferase" evidence="1">
    <location>
        <begin position="50"/>
        <end position="132"/>
    </location>
</feature>
<dbReference type="GO" id="GO:0008168">
    <property type="term" value="F:methyltransferase activity"/>
    <property type="evidence" value="ECO:0007669"/>
    <property type="project" value="UniProtKB-KW"/>
</dbReference>
<dbReference type="Pfam" id="PF13649">
    <property type="entry name" value="Methyltransf_25"/>
    <property type="match status" value="1"/>
</dbReference>
<evidence type="ECO:0000313" key="2">
    <source>
        <dbReference type="EMBL" id="MBD2866319.1"/>
    </source>
</evidence>
<dbReference type="CDD" id="cd02440">
    <property type="entry name" value="AdoMet_MTases"/>
    <property type="match status" value="1"/>
</dbReference>
<keyword evidence="2" id="KW-0808">Transferase</keyword>
<dbReference type="SUPFAM" id="SSF53335">
    <property type="entry name" value="S-adenosyl-L-methionine-dependent methyltransferases"/>
    <property type="match status" value="1"/>
</dbReference>
<organism evidence="2 3">
    <name type="scientific">Paenibacillus oceani</name>
    <dbReference type="NCBI Taxonomy" id="2772510"/>
    <lineage>
        <taxon>Bacteria</taxon>
        <taxon>Bacillati</taxon>
        <taxon>Bacillota</taxon>
        <taxon>Bacilli</taxon>
        <taxon>Bacillales</taxon>
        <taxon>Paenibacillaceae</taxon>
        <taxon>Paenibacillus</taxon>
    </lineage>
</organism>
<keyword evidence="2" id="KW-0489">Methyltransferase</keyword>
<dbReference type="EMBL" id="JACXJA010000056">
    <property type="protein sequence ID" value="MBD2866319.1"/>
    <property type="molecule type" value="Genomic_DNA"/>
</dbReference>
<dbReference type="PANTHER" id="PTHR43460">
    <property type="entry name" value="METHYLTRANSFERASE"/>
    <property type="match status" value="1"/>
</dbReference>
<protein>
    <submittedName>
        <fullName evidence="2">Methyltransferase domain-containing protein</fullName>
    </submittedName>
</protein>
<gene>
    <name evidence="2" type="ORF">IDH45_30525</name>
</gene>
<reference evidence="2" key="1">
    <citation type="submission" date="2020-09" db="EMBL/GenBank/DDBJ databases">
        <title>A novel bacterium of genus Paenibacillus, isolated from South China Sea.</title>
        <authorList>
            <person name="Huang H."/>
            <person name="Mo K."/>
            <person name="Hu Y."/>
        </authorList>
    </citation>
    <scope>NUCLEOTIDE SEQUENCE</scope>
    <source>
        <strain evidence="2">IB182363</strain>
    </source>
</reference>
<accession>A0A927CF41</accession>
<name>A0A927CF41_9BACL</name>
<dbReference type="PANTHER" id="PTHR43460:SF1">
    <property type="entry name" value="METHYLTRANSFERASE TYPE 11 DOMAIN-CONTAINING PROTEIN"/>
    <property type="match status" value="1"/>
</dbReference>
<dbReference type="Gene3D" id="3.40.50.150">
    <property type="entry name" value="Vaccinia Virus protein VP39"/>
    <property type="match status" value="1"/>
</dbReference>
<dbReference type="Proteomes" id="UP000639396">
    <property type="component" value="Unassembled WGS sequence"/>
</dbReference>
<keyword evidence="3" id="KW-1185">Reference proteome</keyword>
<dbReference type="RefSeq" id="WP_190931937.1">
    <property type="nucleotide sequence ID" value="NZ_JACXJA010000056.1"/>
</dbReference>
<dbReference type="AlphaFoldDB" id="A0A927CF41"/>
<evidence type="ECO:0000259" key="1">
    <source>
        <dbReference type="Pfam" id="PF13649"/>
    </source>
</evidence>